<keyword evidence="2" id="KW-1185">Reference proteome</keyword>
<protein>
    <submittedName>
        <fullName evidence="1">Uncharacterized protein</fullName>
    </submittedName>
</protein>
<organism evidence="1 2">
    <name type="scientific">Corynebacterium vitaeruminis DSM 20294</name>
    <dbReference type="NCBI Taxonomy" id="1224164"/>
    <lineage>
        <taxon>Bacteria</taxon>
        <taxon>Bacillati</taxon>
        <taxon>Actinomycetota</taxon>
        <taxon>Actinomycetes</taxon>
        <taxon>Mycobacteriales</taxon>
        <taxon>Corynebacteriaceae</taxon>
        <taxon>Corynebacterium</taxon>
    </lineage>
</organism>
<dbReference type="PATRIC" id="fig|1224164.3.peg.12"/>
<evidence type="ECO:0000313" key="1">
    <source>
        <dbReference type="EMBL" id="AHI21409.1"/>
    </source>
</evidence>
<dbReference type="eggNOG" id="ENOG5032ZDS">
    <property type="taxonomic scope" value="Bacteria"/>
</dbReference>
<sequence length="145" mass="15119">MSSLNDLLGTPREAVVADLTDLVNRTVDSQSGISGMALKGAVGAAKKMDADIVSKGLNRLLPELASSLDPQWQGFQASGESDFGAYLVAHKDEVVSAIMTVADNASEKINVPALVKAYKAIRGKAANFIEPALPELGAVIAKHMG</sequence>
<dbReference type="Proteomes" id="UP000019222">
    <property type="component" value="Chromosome"/>
</dbReference>
<dbReference type="STRING" id="1224164.B843_00065"/>
<dbReference type="KEGG" id="cvt:B843_00065"/>
<dbReference type="HOGENOM" id="CLU_120382_0_0_11"/>
<dbReference type="AlphaFoldDB" id="W5XXL0"/>
<evidence type="ECO:0000313" key="2">
    <source>
        <dbReference type="Proteomes" id="UP000019222"/>
    </source>
</evidence>
<dbReference type="EMBL" id="CP004353">
    <property type="protein sequence ID" value="AHI21409.1"/>
    <property type="molecule type" value="Genomic_DNA"/>
</dbReference>
<reference evidence="1 2" key="1">
    <citation type="submission" date="2013-02" db="EMBL/GenBank/DDBJ databases">
        <title>The complete genome sequence of Corynebacterium vitaeruminis DSM 20294.</title>
        <authorList>
            <person name="Ruckert C."/>
            <person name="Albersmeier A."/>
            <person name="Kalinowski J."/>
        </authorList>
    </citation>
    <scope>NUCLEOTIDE SEQUENCE [LARGE SCALE GENOMIC DNA]</scope>
    <source>
        <strain evidence="2">ATCC 10234</strain>
    </source>
</reference>
<proteinExistence type="predicted"/>
<dbReference type="InterPro" id="IPR054211">
    <property type="entry name" value="DUF6918"/>
</dbReference>
<dbReference type="Pfam" id="PF21893">
    <property type="entry name" value="DUF6918"/>
    <property type="match status" value="1"/>
</dbReference>
<accession>W5XXL0</accession>
<name>W5XXL0_9CORY</name>
<gene>
    <name evidence="1" type="ORF">B843_00065</name>
</gene>
<dbReference type="RefSeq" id="WP_025251488.1">
    <property type="nucleotide sequence ID" value="NZ_CP004353.1"/>
</dbReference>